<keyword evidence="4 9" id="KW-0812">Transmembrane</keyword>
<reference evidence="11 12" key="1">
    <citation type="submission" date="2024-10" db="EMBL/GenBank/DDBJ databases">
        <title>Updated reference genomes for cyclostephanoid diatoms.</title>
        <authorList>
            <person name="Roberts W.R."/>
            <person name="Alverson A.J."/>
        </authorList>
    </citation>
    <scope>NUCLEOTIDE SEQUENCE [LARGE SCALE GENOMIC DNA]</scope>
    <source>
        <strain evidence="11 12">AJA232-27</strain>
    </source>
</reference>
<evidence type="ECO:0000313" key="11">
    <source>
        <dbReference type="EMBL" id="KAL3761145.1"/>
    </source>
</evidence>
<keyword evidence="3 9" id="KW-0813">Transport</keyword>
<evidence type="ECO:0000256" key="4">
    <source>
        <dbReference type="ARBA" id="ARBA00022692"/>
    </source>
</evidence>
<evidence type="ECO:0000256" key="9">
    <source>
        <dbReference type="RuleBase" id="RU363121"/>
    </source>
</evidence>
<dbReference type="GO" id="GO:0005524">
    <property type="term" value="F:ATP binding"/>
    <property type="evidence" value="ECO:0007669"/>
    <property type="project" value="UniProtKB-KW"/>
</dbReference>
<feature type="transmembrane region" description="Helical" evidence="9">
    <location>
        <begin position="347"/>
        <end position="367"/>
    </location>
</feature>
<dbReference type="Pfam" id="PF03219">
    <property type="entry name" value="TLC"/>
    <property type="match status" value="1"/>
</dbReference>
<feature type="transmembrane region" description="Helical" evidence="9">
    <location>
        <begin position="538"/>
        <end position="558"/>
    </location>
</feature>
<feature type="transmembrane region" description="Helical" evidence="9">
    <location>
        <begin position="314"/>
        <end position="335"/>
    </location>
</feature>
<feature type="transmembrane region" description="Helical" evidence="9">
    <location>
        <begin position="441"/>
        <end position="459"/>
    </location>
</feature>
<evidence type="ECO:0000256" key="5">
    <source>
        <dbReference type="ARBA" id="ARBA00022741"/>
    </source>
</evidence>
<evidence type="ECO:0000256" key="3">
    <source>
        <dbReference type="ARBA" id="ARBA00022448"/>
    </source>
</evidence>
<evidence type="ECO:0000256" key="6">
    <source>
        <dbReference type="ARBA" id="ARBA00022840"/>
    </source>
</evidence>
<feature type="region of interest" description="Disordered" evidence="10">
    <location>
        <begin position="684"/>
        <end position="752"/>
    </location>
</feature>
<gene>
    <name evidence="11" type="ORF">ACHAWU_002395</name>
</gene>
<feature type="transmembrane region" description="Helical" evidence="9">
    <location>
        <begin position="245"/>
        <end position="263"/>
    </location>
</feature>
<feature type="transmembrane region" description="Helical" evidence="9">
    <location>
        <begin position="275"/>
        <end position="294"/>
    </location>
</feature>
<feature type="compositionally biased region" description="Basic and acidic residues" evidence="10">
    <location>
        <begin position="742"/>
        <end position="752"/>
    </location>
</feature>
<evidence type="ECO:0000256" key="1">
    <source>
        <dbReference type="ARBA" id="ARBA00004141"/>
    </source>
</evidence>
<protein>
    <recommendedName>
        <fullName evidence="9">ADP,ATP carrier protein</fullName>
    </recommendedName>
</protein>
<feature type="region of interest" description="Disordered" evidence="10">
    <location>
        <begin position="85"/>
        <end position="147"/>
    </location>
</feature>
<dbReference type="PANTHER" id="PTHR31187:SF1">
    <property type="entry name" value="ADP,ATP CARRIER PROTEIN 1"/>
    <property type="match status" value="1"/>
</dbReference>
<feature type="transmembrane region" description="Helical" evidence="9">
    <location>
        <begin position="373"/>
        <end position="397"/>
    </location>
</feature>
<name>A0ABD3MKV3_9STRA</name>
<dbReference type="SUPFAM" id="SSF103473">
    <property type="entry name" value="MFS general substrate transporter"/>
    <property type="match status" value="1"/>
</dbReference>
<dbReference type="Proteomes" id="UP001530293">
    <property type="component" value="Unassembled WGS sequence"/>
</dbReference>
<dbReference type="AlphaFoldDB" id="A0ABD3MKV3"/>
<dbReference type="PANTHER" id="PTHR31187">
    <property type="match status" value="1"/>
</dbReference>
<comment type="caution">
    <text evidence="11">The sequence shown here is derived from an EMBL/GenBank/DDBJ whole genome shotgun (WGS) entry which is preliminary data.</text>
</comment>
<keyword evidence="5 9" id="KW-0547">Nucleotide-binding</keyword>
<feature type="compositionally biased region" description="Basic and acidic residues" evidence="10">
    <location>
        <begin position="106"/>
        <end position="119"/>
    </location>
</feature>
<proteinExistence type="inferred from homology"/>
<organism evidence="11 12">
    <name type="scientific">Discostella pseudostelligera</name>
    <dbReference type="NCBI Taxonomy" id="259834"/>
    <lineage>
        <taxon>Eukaryota</taxon>
        <taxon>Sar</taxon>
        <taxon>Stramenopiles</taxon>
        <taxon>Ochrophyta</taxon>
        <taxon>Bacillariophyta</taxon>
        <taxon>Coscinodiscophyceae</taxon>
        <taxon>Thalassiosirophycidae</taxon>
        <taxon>Stephanodiscales</taxon>
        <taxon>Stephanodiscaceae</taxon>
        <taxon>Discostella</taxon>
    </lineage>
</organism>
<comment type="subcellular location">
    <subcellularLocation>
        <location evidence="1 9">Membrane</location>
        <topology evidence="1 9">Multi-pass membrane protein</topology>
    </subcellularLocation>
</comment>
<feature type="transmembrane region" description="Helical" evidence="9">
    <location>
        <begin position="205"/>
        <end position="225"/>
    </location>
</feature>
<comment type="similarity">
    <text evidence="2 9">Belongs to the ADP/ATP translocase tlc family.</text>
</comment>
<keyword evidence="6 9" id="KW-0067">ATP-binding</keyword>
<evidence type="ECO:0000256" key="10">
    <source>
        <dbReference type="SAM" id="MobiDB-lite"/>
    </source>
</evidence>
<evidence type="ECO:0000256" key="8">
    <source>
        <dbReference type="ARBA" id="ARBA00023136"/>
    </source>
</evidence>
<evidence type="ECO:0000313" key="12">
    <source>
        <dbReference type="Proteomes" id="UP001530293"/>
    </source>
</evidence>
<accession>A0ABD3MKV3</accession>
<keyword evidence="8 9" id="KW-0472">Membrane</keyword>
<dbReference type="InterPro" id="IPR004667">
    <property type="entry name" value="ADP_ATP_car_bac_type"/>
</dbReference>
<feature type="transmembrane region" description="Helical" evidence="9">
    <location>
        <begin position="508"/>
        <end position="526"/>
    </location>
</feature>
<dbReference type="GO" id="GO:0016020">
    <property type="term" value="C:membrane"/>
    <property type="evidence" value="ECO:0007669"/>
    <property type="project" value="UniProtKB-SubCell"/>
</dbReference>
<feature type="compositionally biased region" description="Acidic residues" evidence="10">
    <location>
        <begin position="120"/>
        <end position="145"/>
    </location>
</feature>
<keyword evidence="12" id="KW-1185">Reference proteome</keyword>
<feature type="compositionally biased region" description="Acidic residues" evidence="10">
    <location>
        <begin position="703"/>
        <end position="734"/>
    </location>
</feature>
<dbReference type="EMBL" id="JALLBG020000157">
    <property type="protein sequence ID" value="KAL3761145.1"/>
    <property type="molecule type" value="Genomic_DNA"/>
</dbReference>
<evidence type="ECO:0000256" key="7">
    <source>
        <dbReference type="ARBA" id="ARBA00022989"/>
    </source>
</evidence>
<dbReference type="Gene3D" id="1.20.1250.20">
    <property type="entry name" value="MFS general substrate transporter like domains"/>
    <property type="match status" value="1"/>
</dbReference>
<evidence type="ECO:0000256" key="2">
    <source>
        <dbReference type="ARBA" id="ARBA00007127"/>
    </source>
</evidence>
<sequence length="752" mass="83249">MADHDPFPMQSEEARRLAASVLQNNDNHALPPPADNDDNINNIIMDGNSSWHKMGTSLSQRLPKFMKRSGGIGSGDDVALVAAGTAGKKKQKQTKKNAEGEEGESIYDRDELDEARGIDDGNDNYDDEEEGDDDDDDDDVGDDFIDAPMRNTRRNMLLRPSDVSDLPWPLGPCLLGLQRCYYSTRRGAKSLHRRVYGDTFPWEDFIRTMVLSSTLFVMIGGYWLLRSLKDVVLAALCGVESIPKAKMLSVFVVLGIVAIYNYLLDESNGFRKEQLFYVFGSFYAVLFTGIAYLLGHPTIGLANQVEDPMRLLGWVSYCGIESFGSVMVTLFWSFANSNFNLKQAKRSYGLMVATAQVGSILGPTVVSRFGQRLGIPACYMIGACCMPTLQLTMWIYVKMFGVVATEATTEKVLEVEDASSTKKKEKPGILEGIHLFVKHNYVKGIFAISCLFMVEVTILDYTMKVLARDHFAEEHPCQPYHESGEAMSCWDTETNSAAGMSTNAAESFTAFMGLFGQATNTLSFLLSLFGTSAVIRHLGLRSTLLLFPSICLIVIIIVRMYPTLNVVFAAMIILKANSYALNNPTKEMLYQPTSSNVKYKAKSWIDIFGDRGSKAMGSVVTNAFSTSTAELVDKGSLVGMCVACFLIWNARFMGRKFDEYSESGYIVGGENEDVDDLEEYSEVVDGEDGRRSSSIQMASRQNDEEDTSCAFYQDDEIGPDEEGQSEAGDDEGELVEVYSTEPSKDKLNVELV</sequence>
<dbReference type="InterPro" id="IPR036259">
    <property type="entry name" value="MFS_trans_sf"/>
</dbReference>
<keyword evidence="7 9" id="KW-1133">Transmembrane helix</keyword>